<evidence type="ECO:0000313" key="2">
    <source>
        <dbReference type="Proteomes" id="UP000255529"/>
    </source>
</evidence>
<dbReference type="EMBL" id="UGYN01000002">
    <property type="protein sequence ID" value="SUI78517.1"/>
    <property type="molecule type" value="Genomic_DNA"/>
</dbReference>
<organism evidence="1 2">
    <name type="scientific">Serratia quinivorans</name>
    <dbReference type="NCBI Taxonomy" id="137545"/>
    <lineage>
        <taxon>Bacteria</taxon>
        <taxon>Pseudomonadati</taxon>
        <taxon>Pseudomonadota</taxon>
        <taxon>Gammaproteobacteria</taxon>
        <taxon>Enterobacterales</taxon>
        <taxon>Yersiniaceae</taxon>
        <taxon>Serratia</taxon>
    </lineage>
</organism>
<dbReference type="Proteomes" id="UP000255529">
    <property type="component" value="Unassembled WGS sequence"/>
</dbReference>
<dbReference type="RefSeq" id="WP_115184117.1">
    <property type="nucleotide sequence ID" value="NZ_CAMKUF010000001.1"/>
</dbReference>
<reference evidence="1 2" key="1">
    <citation type="submission" date="2018-06" db="EMBL/GenBank/DDBJ databases">
        <authorList>
            <consortium name="Pathogen Informatics"/>
            <person name="Doyle S."/>
        </authorList>
    </citation>
    <scope>NUCLEOTIDE SEQUENCE [LARGE SCALE GENOMIC DNA]</scope>
    <source>
        <strain evidence="1 2">NCTC11544</strain>
    </source>
</reference>
<accession>A0A380AF47</accession>
<dbReference type="PANTHER" id="PTHR39166:SF1">
    <property type="entry name" value="BLL1166 PROTEIN"/>
    <property type="match status" value="1"/>
</dbReference>
<protein>
    <submittedName>
        <fullName evidence="1">Uncharacterized protein conserved in bacteria</fullName>
    </submittedName>
</protein>
<proteinExistence type="predicted"/>
<sequence length="182" mass="21331">MTRQQKIIQWLQQDNERMTILRTARRLGLNDWCLGAGFVRNLVWDRLHDYAMPTPLNDIDVIHFDAQRPEAERDQMLEARLQEWLPQPWSVKNQARMHLRSGRVPYLNSEDAISYWTELETAVGVRLNADDSLQLVAPFGLDGLFDNTITFNAKNGDLDAYEQRVASKGWLQRWPRLRQIRG</sequence>
<dbReference type="Pfam" id="PF06042">
    <property type="entry name" value="NTP_transf_6"/>
    <property type="match status" value="1"/>
</dbReference>
<dbReference type="InterPro" id="IPR009267">
    <property type="entry name" value="NTP_transf_6"/>
</dbReference>
<name>A0A380AF47_9GAMM</name>
<dbReference type="AlphaFoldDB" id="A0A380AF47"/>
<dbReference type="PANTHER" id="PTHR39166">
    <property type="entry name" value="BLL1166 PROTEIN"/>
    <property type="match status" value="1"/>
</dbReference>
<evidence type="ECO:0000313" key="1">
    <source>
        <dbReference type="EMBL" id="SUI78517.1"/>
    </source>
</evidence>
<gene>
    <name evidence="1" type="ORF">NCTC11544_03954</name>
</gene>